<evidence type="ECO:0000313" key="1">
    <source>
        <dbReference type="EMBL" id="AVK05180.1"/>
    </source>
</evidence>
<proteinExistence type="predicted"/>
<evidence type="ECO:0000313" key="2">
    <source>
        <dbReference type="Proteomes" id="UP000238390"/>
    </source>
</evidence>
<name>A0A2R3ITD3_9PSED</name>
<dbReference type="EMBL" id="CP027169">
    <property type="protein sequence ID" value="AVK05180.1"/>
    <property type="molecule type" value="Genomic_DNA"/>
</dbReference>
<accession>A0A2R3ITD3</accession>
<gene>
    <name evidence="1" type="ORF">CSB93_3252</name>
</gene>
<organism evidence="1 2">
    <name type="scientific">Pseudomonas paraeruginosa</name>
    <dbReference type="NCBI Taxonomy" id="2994495"/>
    <lineage>
        <taxon>Bacteria</taxon>
        <taxon>Pseudomonadati</taxon>
        <taxon>Pseudomonadota</taxon>
        <taxon>Gammaproteobacteria</taxon>
        <taxon>Pseudomonadales</taxon>
        <taxon>Pseudomonadaceae</taxon>
        <taxon>Pseudomonas</taxon>
    </lineage>
</organism>
<protein>
    <submittedName>
        <fullName evidence="1">Uncharacterized protein</fullName>
    </submittedName>
</protein>
<keyword evidence="2" id="KW-1185">Reference proteome</keyword>
<dbReference type="AlphaFoldDB" id="A0A2R3ITD3"/>
<dbReference type="RefSeq" id="WP_071538137.1">
    <property type="nucleotide sequence ID" value="NZ_CP027169.1"/>
</dbReference>
<sequence length="551" mass="61691">MNQLMPWDGDVVRMGWPWHGKIRQIDQNQVGEVLLPNGGTKPVFSWHDIWWMNYTYLFDMGLPDQNDPEVESQGGKWWGRAILRGGGQVSYQLYYGGALVSQNENSFKVGSPFLGVPIWWEDDKEPRKPYYVDIYFEERTWEDRYVFVFRTLAGTVPDVLYYPGIDEIGQGDDQPECASRTRASYDGWALSKSVSLFYFPLLGVYKNKILLGVVVQPKNQEIGISSPPGTSKASGSSPAGAPGGLYGLIEITIAQDIRDQESDHSNTISLRVVEDRRTALGSPVHNVIDQKNPPQDGVTTEYYLDEWIQSSGLVTAWYDAQGNIQTARYNRRHYASRDASYGPDVPSRFATERASEIELLDGSGNVVDSFTLKESFETQELLGLGLQITRTVQATGEEDDVTTYLDPDHVGGADVDAPATFPPGLHIANTVVTYQWLVNGENKLRDQDQHQLWIAALSNNSAALCHVREPYDYPDGQDTTTVRVRQGPAVKIGGVSPSTIVETITKSKLQHRYLRGFFWTPADGWVRASCNPITGELSRGKECLEYHTSWV</sequence>
<dbReference type="Proteomes" id="UP000238390">
    <property type="component" value="Chromosome"/>
</dbReference>
<reference evidence="1 2" key="1">
    <citation type="submission" date="2018-02" db="EMBL/GenBank/DDBJ databases">
        <title>FDA/CDC Antimicrobial Resistant Isolate Bank Genome Sequencing.</title>
        <authorList>
            <person name="Benahmed F.H."/>
            <person name="Lutgring J.D."/>
            <person name="Yoo B."/>
            <person name="Machado M."/>
            <person name="Brown A."/>
            <person name="McAllister G."/>
            <person name="Perry A."/>
            <person name="Halpin A.L."/>
            <person name="Vavikolanu K."/>
            <person name="Ott S."/>
            <person name="Zhao X."/>
            <person name="Tallon L.J."/>
            <person name="Sadzewicz L."/>
            <person name="Aluvathingal J."/>
            <person name="Nadendla S."/>
            <person name="Voskania-kordi A."/>
            <person name="Simonyan V."/>
            <person name="Patel J."/>
            <person name="Shawar R.M."/>
        </authorList>
    </citation>
    <scope>NUCLEOTIDE SEQUENCE [LARGE SCALE GENOMIC DNA]</scope>
    <source>
        <strain evidence="1 2">AR_0356</strain>
    </source>
</reference>